<gene>
    <name evidence="2" type="ORF">GM51_4615</name>
</gene>
<sequence>MFTYSIKDRQIDVVGALGFQENSPGWLTPRRLPDWTMKQFADDAIDRFVKFPSGIRLRFTTSADLITLTVRVSRLVIAGIAENLRPAAFDLVVNGVENQSQEAHNGNILRLTSTAPSVFSETLEAGESDTLTFSGLGNESKNIEIWFPTSAIVEVNEVAASSEITASPVDLRKRWLHYGSSISQSGEALRPLDAWVMRAAQLLDLNVTNFGLAGQCQLDGFVARTMAALPADLISLKLGINIVNADSMRERAFIPSVHNFLDILRASHPTTPILIISPIWCPFHENTPGPTMIEGSQLFGKERPAELATGALTLTRVRKILEDVISKRSDSNLYYMNGLTLFNESDEGDLPDKLHPNSAGYRLMGERFANLQKSFIDKIPQAIS</sequence>
<organism evidence="2">
    <name type="scientific">freshwater metagenome</name>
    <dbReference type="NCBI Taxonomy" id="449393"/>
    <lineage>
        <taxon>unclassified sequences</taxon>
        <taxon>metagenomes</taxon>
        <taxon>ecological metagenomes</taxon>
    </lineage>
</organism>
<dbReference type="Pfam" id="PF14606">
    <property type="entry name" value="Lipase_GDSL_3"/>
    <property type="match status" value="1"/>
</dbReference>
<evidence type="ECO:0000313" key="2">
    <source>
        <dbReference type="EMBL" id="KGA20923.1"/>
    </source>
</evidence>
<dbReference type="AlphaFoldDB" id="A0A094SQG0"/>
<protein>
    <recommendedName>
        <fullName evidence="1">SGNH hydrolase-type esterase domain-containing protein</fullName>
    </recommendedName>
</protein>
<dbReference type="SUPFAM" id="SSF52266">
    <property type="entry name" value="SGNH hydrolase"/>
    <property type="match status" value="1"/>
</dbReference>
<name>A0A094SQG0_9ZZZZ</name>
<evidence type="ECO:0000259" key="1">
    <source>
        <dbReference type="Pfam" id="PF14606"/>
    </source>
</evidence>
<dbReference type="EMBL" id="JNSL01000018">
    <property type="protein sequence ID" value="KGA20923.1"/>
    <property type="molecule type" value="Genomic_DNA"/>
</dbReference>
<accession>A0A094SQG0</accession>
<dbReference type="InterPro" id="IPR013830">
    <property type="entry name" value="SGNH_hydro"/>
</dbReference>
<dbReference type="Gene3D" id="3.40.50.1110">
    <property type="entry name" value="SGNH hydrolase"/>
    <property type="match status" value="1"/>
</dbReference>
<dbReference type="InterPro" id="IPR036514">
    <property type="entry name" value="SGNH_hydro_sf"/>
</dbReference>
<comment type="caution">
    <text evidence="2">The sequence shown here is derived from an EMBL/GenBank/DDBJ whole genome shotgun (WGS) entry which is preliminary data.</text>
</comment>
<proteinExistence type="predicted"/>
<dbReference type="Gene3D" id="2.60.120.260">
    <property type="entry name" value="Galactose-binding domain-like"/>
    <property type="match status" value="1"/>
</dbReference>
<feature type="domain" description="SGNH hydrolase-type esterase" evidence="1">
    <location>
        <begin position="173"/>
        <end position="277"/>
    </location>
</feature>
<reference evidence="2" key="1">
    <citation type="submission" date="2014-06" db="EMBL/GenBank/DDBJ databases">
        <title>Key roles for freshwater Actinobacteria revealed by deep metagenomic sequencing.</title>
        <authorList>
            <person name="Ghai R."/>
            <person name="Mizuno C.M."/>
            <person name="Picazo A."/>
            <person name="Camacho A."/>
            <person name="Rodriguez-Valera F."/>
        </authorList>
    </citation>
    <scope>NUCLEOTIDE SEQUENCE</scope>
</reference>